<dbReference type="EnsemblPlants" id="KRH53708">
    <property type="protein sequence ID" value="KRH53708"/>
    <property type="gene ID" value="GLYMA_06G141500"/>
</dbReference>
<dbReference type="Gramene" id="KRH53708">
    <property type="protein sequence ID" value="KRH53708"/>
    <property type="gene ID" value="GLYMA_06G141500"/>
</dbReference>
<dbReference type="EMBL" id="BT090807">
    <property type="protein sequence ID" value="ACU14877.1"/>
    <property type="molecule type" value="mRNA"/>
</dbReference>
<keyword evidence="2" id="KW-0694">RNA-binding</keyword>
<evidence type="ECO:0000313" key="9">
    <source>
        <dbReference type="Proteomes" id="UP000008827"/>
    </source>
</evidence>
<dbReference type="AlphaFoldDB" id="C6T054"/>
<dbReference type="OMA" id="PNRMQAP"/>
<dbReference type="STRING" id="3847.C6T054"/>
<dbReference type="OrthoDB" id="1738325at2759"/>
<feature type="compositionally biased region" description="Acidic residues" evidence="4">
    <location>
        <begin position="156"/>
        <end position="171"/>
    </location>
</feature>
<dbReference type="RefSeq" id="XP_006580934.1">
    <property type="nucleotide sequence ID" value="XM_006580871.4"/>
</dbReference>
<dbReference type="InterPro" id="IPR001253">
    <property type="entry name" value="TIF_eIF-1A"/>
</dbReference>
<dbReference type="EMBL" id="CM000839">
    <property type="protein sequence ID" value="KRH53707.1"/>
    <property type="molecule type" value="Genomic_DNA"/>
</dbReference>
<dbReference type="SUPFAM" id="SSF50249">
    <property type="entry name" value="Nucleic acid-binding proteins"/>
    <property type="match status" value="1"/>
</dbReference>
<dbReference type="Pfam" id="PF01176">
    <property type="entry name" value="eIF-1a"/>
    <property type="match status" value="1"/>
</dbReference>
<proteinExistence type="evidence at transcript level"/>
<comment type="similarity">
    <text evidence="1">Belongs to the EIF1AD family.</text>
</comment>
<dbReference type="InterPro" id="IPR006196">
    <property type="entry name" value="RNA-binding_domain_S1_IF1"/>
</dbReference>
<evidence type="ECO:0000313" key="6">
    <source>
        <dbReference type="EMBL" id="ACU14877.1"/>
    </source>
</evidence>
<feature type="domain" description="S1-like" evidence="5">
    <location>
        <begin position="10"/>
        <end position="86"/>
    </location>
</feature>
<protein>
    <recommendedName>
        <fullName evidence="5">S1-like domain-containing protein</fullName>
    </recommendedName>
</protein>
<organism evidence="6">
    <name type="scientific">Glycine max</name>
    <name type="common">Soybean</name>
    <name type="synonym">Glycine hispida</name>
    <dbReference type="NCBI Taxonomy" id="3847"/>
    <lineage>
        <taxon>Eukaryota</taxon>
        <taxon>Viridiplantae</taxon>
        <taxon>Streptophyta</taxon>
        <taxon>Embryophyta</taxon>
        <taxon>Tracheophyta</taxon>
        <taxon>Spermatophyta</taxon>
        <taxon>Magnoliopsida</taxon>
        <taxon>eudicotyledons</taxon>
        <taxon>Gunneridae</taxon>
        <taxon>Pentapetalae</taxon>
        <taxon>rosids</taxon>
        <taxon>fabids</taxon>
        <taxon>Fabales</taxon>
        <taxon>Fabaceae</taxon>
        <taxon>Papilionoideae</taxon>
        <taxon>50 kb inversion clade</taxon>
        <taxon>NPAAA clade</taxon>
        <taxon>indigoferoid/millettioid clade</taxon>
        <taxon>Phaseoleae</taxon>
        <taxon>Glycine</taxon>
        <taxon>Glycine subgen. Soja</taxon>
    </lineage>
</organism>
<dbReference type="eggNOG" id="KOG2925">
    <property type="taxonomic scope" value="Eukaryota"/>
</dbReference>
<evidence type="ECO:0000313" key="7">
    <source>
        <dbReference type="EMBL" id="KRH53707.1"/>
    </source>
</evidence>
<reference evidence="8" key="3">
    <citation type="submission" date="2018-02" db="UniProtKB">
        <authorList>
            <consortium name="EnsemblPlants"/>
        </authorList>
    </citation>
    <scope>IDENTIFICATION</scope>
    <source>
        <strain evidence="8">Williams 82</strain>
    </source>
</reference>
<reference evidence="7" key="4">
    <citation type="submission" date="2018-07" db="EMBL/GenBank/DDBJ databases">
        <title>WGS assembly of Glycine max.</title>
        <authorList>
            <person name="Schmutz J."/>
            <person name="Cannon S."/>
            <person name="Schlueter J."/>
            <person name="Ma J."/>
            <person name="Mitros T."/>
            <person name="Nelson W."/>
            <person name="Hyten D."/>
            <person name="Song Q."/>
            <person name="Thelen J."/>
            <person name="Cheng J."/>
            <person name="Xu D."/>
            <person name="Hellsten U."/>
            <person name="May G."/>
            <person name="Yu Y."/>
            <person name="Sakurai T."/>
            <person name="Umezawa T."/>
            <person name="Bhattacharyya M."/>
            <person name="Sandhu D."/>
            <person name="Valliyodan B."/>
            <person name="Lindquist E."/>
            <person name="Peto M."/>
            <person name="Grant D."/>
            <person name="Shu S."/>
            <person name="Goodstein D."/>
            <person name="Barry K."/>
            <person name="Futrell-Griggs M."/>
            <person name="Abernathy B."/>
            <person name="Du J."/>
            <person name="Tian Z."/>
            <person name="Zhu L."/>
            <person name="Gill N."/>
            <person name="Joshi T."/>
            <person name="Libault M."/>
            <person name="Sethuraman A."/>
            <person name="Zhang X."/>
            <person name="Shinozaki K."/>
            <person name="Nguyen H."/>
            <person name="Wing R."/>
            <person name="Cregan P."/>
            <person name="Specht J."/>
            <person name="Grimwood J."/>
            <person name="Rokhsar D."/>
            <person name="Stacey G."/>
            <person name="Shoemaker R."/>
            <person name="Jackson S."/>
        </authorList>
    </citation>
    <scope>NUCLEOTIDE SEQUENCE</scope>
    <source>
        <tissue evidence="7">Callus</tissue>
    </source>
</reference>
<reference evidence="7 8" key="2">
    <citation type="journal article" date="2010" name="Nature">
        <title>Genome sequence of the palaeopolyploid soybean.</title>
        <authorList>
            <person name="Schmutz J."/>
            <person name="Cannon S.B."/>
            <person name="Schlueter J."/>
            <person name="Ma J."/>
            <person name="Mitros T."/>
            <person name="Nelson W."/>
            <person name="Hyten D.L."/>
            <person name="Song Q."/>
            <person name="Thelen J.J."/>
            <person name="Cheng J."/>
            <person name="Xu D."/>
            <person name="Hellsten U."/>
            <person name="May G.D."/>
            <person name="Yu Y."/>
            <person name="Sakurai T."/>
            <person name="Umezawa T."/>
            <person name="Bhattacharyya M.K."/>
            <person name="Sandhu D."/>
            <person name="Valliyodan B."/>
            <person name="Lindquist E."/>
            <person name="Peto M."/>
            <person name="Grant D."/>
            <person name="Shu S."/>
            <person name="Goodstein D."/>
            <person name="Barry K."/>
            <person name="Futrell-Griggs M."/>
            <person name="Abernathy B."/>
            <person name="Du J."/>
            <person name="Tian Z."/>
            <person name="Zhu L."/>
            <person name="Gill N."/>
            <person name="Joshi T."/>
            <person name="Libault M."/>
            <person name="Sethuraman A."/>
            <person name="Zhang X.-C."/>
            <person name="Shinozaki K."/>
            <person name="Nguyen H.T."/>
            <person name="Wing R.A."/>
            <person name="Cregan P."/>
            <person name="Specht J."/>
            <person name="Grimwood J."/>
            <person name="Rokhsar D."/>
            <person name="Stacey G."/>
            <person name="Shoemaker R.C."/>
            <person name="Jackson S.A."/>
        </authorList>
    </citation>
    <scope>NUCLEOTIDE SEQUENCE [LARGE SCALE GENOMIC DNA]</scope>
    <source>
        <strain evidence="8">cv. Williams 82</strain>
        <tissue evidence="7">Callus</tissue>
    </source>
</reference>
<dbReference type="GO" id="GO:0005634">
    <property type="term" value="C:nucleus"/>
    <property type="evidence" value="ECO:0000318"/>
    <property type="project" value="GO_Central"/>
</dbReference>
<dbReference type="GeneID" id="100306612"/>
<dbReference type="RefSeq" id="XP_006580935.1">
    <property type="nucleotide sequence ID" value="XM_006580872.4"/>
</dbReference>
<dbReference type="PaxDb" id="3847-GLYMA06G14670.5"/>
<dbReference type="InterPro" id="IPR012340">
    <property type="entry name" value="NA-bd_OB-fold"/>
</dbReference>
<dbReference type="PROSITE" id="PS50832">
    <property type="entry name" value="S1_IF1_TYPE"/>
    <property type="match status" value="1"/>
</dbReference>
<dbReference type="Proteomes" id="UP000008827">
    <property type="component" value="Chromosome 6"/>
</dbReference>
<dbReference type="EnsemblPlants" id="KRH53707">
    <property type="protein sequence ID" value="KRH53707"/>
    <property type="gene ID" value="GLYMA_06G141500"/>
</dbReference>
<dbReference type="KEGG" id="gmx:100306612"/>
<reference evidence="6" key="1">
    <citation type="submission" date="2009-08" db="EMBL/GenBank/DDBJ databases">
        <authorList>
            <person name="Cheung F."/>
            <person name="Xiao Y."/>
            <person name="Chan A."/>
            <person name="Moskal W."/>
            <person name="Town C.D."/>
        </authorList>
    </citation>
    <scope>NUCLEOTIDE SEQUENCE</scope>
</reference>
<evidence type="ECO:0000256" key="1">
    <source>
        <dbReference type="ARBA" id="ARBA00007340"/>
    </source>
</evidence>
<feature type="region of interest" description="Disordered" evidence="4">
    <location>
        <begin position="102"/>
        <end position="171"/>
    </location>
</feature>
<dbReference type="GO" id="GO:0003723">
    <property type="term" value="F:RNA binding"/>
    <property type="evidence" value="ECO:0007669"/>
    <property type="project" value="UniProtKB-KW"/>
</dbReference>
<dbReference type="GO" id="GO:0003743">
    <property type="term" value="F:translation initiation factor activity"/>
    <property type="evidence" value="ECO:0007669"/>
    <property type="project" value="UniProtKB-UniRule"/>
</dbReference>
<evidence type="ECO:0000256" key="2">
    <source>
        <dbReference type="ARBA" id="ARBA00022884"/>
    </source>
</evidence>
<name>C6T054_SOYBN</name>
<dbReference type="PANTHER" id="PTHR21641">
    <property type="entry name" value="TRANSLATION INITIATION FACTOR-RELATED"/>
    <property type="match status" value="1"/>
</dbReference>
<dbReference type="PANTHER" id="PTHR21641:SF0">
    <property type="entry name" value="RNA-BINDING PROTEIN EIF1AD-RELATED"/>
    <property type="match status" value="1"/>
</dbReference>
<dbReference type="RefSeq" id="NP_001387440.1">
    <property type="nucleotide sequence ID" value="NM_001400511.1"/>
</dbReference>
<evidence type="ECO:0000256" key="4">
    <source>
        <dbReference type="SAM" id="MobiDB-lite"/>
    </source>
</evidence>
<dbReference type="Gene3D" id="2.40.50.140">
    <property type="entry name" value="Nucleic acid-binding proteins"/>
    <property type="match status" value="1"/>
</dbReference>
<evidence type="ECO:0000259" key="5">
    <source>
        <dbReference type="PROSITE" id="PS50832"/>
    </source>
</evidence>
<accession>C6T054</accession>
<dbReference type="EMBL" id="CM000839">
    <property type="protein sequence ID" value="KRH53708.1"/>
    <property type="molecule type" value="Genomic_DNA"/>
</dbReference>
<keyword evidence="3" id="KW-0648">Protein biosynthesis</keyword>
<sequence>MAMRGGRKNLKRATEEKHITLQDGQGIMQVVSLRGANIIEVMDASGNKLLALFPAKIQKSMWIKRGSFVVVDESGKEKALESGSKVACLVSQVLFSKQVRELEKSPEWPESFKSAMVDDSIESTTSQQEHELEGSDDDGLPPLEANTNRIRPAELQADDEDSESSSDTDDD</sequence>
<evidence type="ECO:0000313" key="8">
    <source>
        <dbReference type="EnsemblPlants" id="KRH53707"/>
    </source>
</evidence>
<evidence type="ECO:0000256" key="3">
    <source>
        <dbReference type="PROSITE-ProRule" id="PRU00181"/>
    </source>
</evidence>
<dbReference type="Gramene" id="KRH53707">
    <property type="protein sequence ID" value="KRH53707"/>
    <property type="gene ID" value="GLYMA_06G141500"/>
</dbReference>
<dbReference type="ExpressionAtlas" id="C6T054">
    <property type="expression patterns" value="baseline and differential"/>
</dbReference>
<dbReference type="SMART" id="SM00652">
    <property type="entry name" value="eIF1a"/>
    <property type="match status" value="1"/>
</dbReference>
<dbReference type="InterPro" id="IPR039294">
    <property type="entry name" value="EIF1AD"/>
</dbReference>
<keyword evidence="9" id="KW-1185">Reference proteome</keyword>
<gene>
    <name evidence="8" type="primary">LOC100306612</name>
    <name evidence="7" type="ORF">GLYMA_06G141500</name>
</gene>
<dbReference type="RefSeq" id="NP_001237534.1">
    <property type="nucleotide sequence ID" value="NM_001250605.2"/>
</dbReference>
<dbReference type="SMR" id="C6T054"/>
<dbReference type="HOGENOM" id="CLU_106477_0_0_1"/>
<keyword evidence="3" id="KW-0396">Initiation factor</keyword>